<dbReference type="RefSeq" id="WP_275416395.1">
    <property type="nucleotide sequence ID" value="NZ_CP106878.1"/>
</dbReference>
<gene>
    <name evidence="2" type="ORF">OE104_08145</name>
</gene>
<reference evidence="2" key="1">
    <citation type="submission" date="2022-09" db="EMBL/GenBank/DDBJ databases">
        <title>Complete Genomes of Fervidibacillus albus and Fervidibacillus halotolerans isolated from tidal flat sediments.</title>
        <authorList>
            <person name="Kwon K.K."/>
            <person name="Yang S.-H."/>
            <person name="Park M.J."/>
            <person name="Oh H.-M."/>
        </authorList>
    </citation>
    <scope>NUCLEOTIDE SEQUENCE</scope>
    <source>
        <strain evidence="2">MEBiC13591</strain>
    </source>
</reference>
<accession>A0A9E8LSC9</accession>
<proteinExistence type="inferred from homology"/>
<dbReference type="InterPro" id="IPR035903">
    <property type="entry name" value="HesB-like_dom_sf"/>
</dbReference>
<dbReference type="EMBL" id="CP106878">
    <property type="protein sequence ID" value="WAA08617.1"/>
    <property type="molecule type" value="Genomic_DNA"/>
</dbReference>
<dbReference type="PIRSF" id="PIRSF034852">
    <property type="entry name" value="UCP034852"/>
    <property type="match status" value="1"/>
</dbReference>
<dbReference type="AlphaFoldDB" id="A0A9E8LSC9"/>
<protein>
    <submittedName>
        <fullName evidence="2">HesB/YadR/YfhF family protein</fullName>
    </submittedName>
</protein>
<keyword evidence="3" id="KW-1185">Reference proteome</keyword>
<dbReference type="SUPFAM" id="SSF89360">
    <property type="entry name" value="HesB-like domain"/>
    <property type="match status" value="1"/>
</dbReference>
<name>A0A9E8LSC9_9BACI</name>
<organism evidence="2 3">
    <name type="scientific">Fervidibacillus albus</name>
    <dbReference type="NCBI Taxonomy" id="2980026"/>
    <lineage>
        <taxon>Bacteria</taxon>
        <taxon>Bacillati</taxon>
        <taxon>Bacillota</taxon>
        <taxon>Bacilli</taxon>
        <taxon>Bacillales</taxon>
        <taxon>Bacillaceae</taxon>
        <taxon>Fervidibacillus</taxon>
    </lineage>
</organism>
<dbReference type="Proteomes" id="UP001164718">
    <property type="component" value="Chromosome"/>
</dbReference>
<evidence type="ECO:0000313" key="3">
    <source>
        <dbReference type="Proteomes" id="UP001164718"/>
    </source>
</evidence>
<evidence type="ECO:0000313" key="2">
    <source>
        <dbReference type="EMBL" id="WAA08617.1"/>
    </source>
</evidence>
<evidence type="ECO:0000256" key="1">
    <source>
        <dbReference type="ARBA" id="ARBA00006718"/>
    </source>
</evidence>
<dbReference type="KEGG" id="faf:OE104_08145"/>
<comment type="similarity">
    <text evidence="1">Belongs to the HesB/IscA family.</text>
</comment>
<dbReference type="InterPro" id="IPR008326">
    <property type="entry name" value="PdhI-like"/>
</dbReference>
<sequence>MEINISSKAIQWFKNEMELQEGDMVKFFTQIYGSSPVQKGYALGFTKDNEPIHIGAQMEIDGIVFYVEEGDLWFFDGHHLYVDYDEEKDELAYTYSKK</sequence>